<dbReference type="Gene3D" id="3.40.50.2000">
    <property type="entry name" value="Glycogen Phosphorylase B"/>
    <property type="match status" value="1"/>
</dbReference>
<keyword evidence="6" id="KW-0812">Transmembrane</keyword>
<evidence type="ECO:0000256" key="6">
    <source>
        <dbReference type="SAM" id="Phobius"/>
    </source>
</evidence>
<dbReference type="Gene3D" id="3.40.50.11380">
    <property type="match status" value="1"/>
</dbReference>
<keyword evidence="6" id="KW-0472">Membrane</keyword>
<feature type="transmembrane region" description="Helical" evidence="6">
    <location>
        <begin position="205"/>
        <end position="224"/>
    </location>
</feature>
<feature type="transmembrane region" description="Helical" evidence="6">
    <location>
        <begin position="152"/>
        <end position="170"/>
    </location>
</feature>
<keyword evidence="3" id="KW-0808">Transferase</keyword>
<gene>
    <name evidence="8" type="ORF">FSB_LOCUS21020</name>
</gene>
<keyword evidence="6" id="KW-1133">Transmembrane helix</keyword>
<evidence type="ECO:0000259" key="7">
    <source>
        <dbReference type="Pfam" id="PF13844"/>
    </source>
</evidence>
<dbReference type="GO" id="GO:0016757">
    <property type="term" value="F:glycosyltransferase activity"/>
    <property type="evidence" value="ECO:0007669"/>
    <property type="project" value="UniProtKB-KW"/>
</dbReference>
<dbReference type="SUPFAM" id="SSF48452">
    <property type="entry name" value="TPR-like"/>
    <property type="match status" value="1"/>
</dbReference>
<feature type="transmembrane region" description="Helical" evidence="6">
    <location>
        <begin position="231"/>
        <end position="251"/>
    </location>
</feature>
<proteinExistence type="predicted"/>
<dbReference type="InterPro" id="IPR029489">
    <property type="entry name" value="OGT/SEC/SPY_C"/>
</dbReference>
<organism evidence="8">
    <name type="scientific">Fagus sylvatica</name>
    <name type="common">Beechnut</name>
    <dbReference type="NCBI Taxonomy" id="28930"/>
    <lineage>
        <taxon>Eukaryota</taxon>
        <taxon>Viridiplantae</taxon>
        <taxon>Streptophyta</taxon>
        <taxon>Embryophyta</taxon>
        <taxon>Tracheophyta</taxon>
        <taxon>Spermatophyta</taxon>
        <taxon>Magnoliopsida</taxon>
        <taxon>eudicotyledons</taxon>
        <taxon>Gunneridae</taxon>
        <taxon>Pentapetalae</taxon>
        <taxon>rosids</taxon>
        <taxon>fabids</taxon>
        <taxon>Fagales</taxon>
        <taxon>Fagaceae</taxon>
        <taxon>Fagus</taxon>
    </lineage>
</organism>
<dbReference type="AlphaFoldDB" id="A0A2N9G0Q8"/>
<evidence type="ECO:0000256" key="1">
    <source>
        <dbReference type="ARBA" id="ARBA00004922"/>
    </source>
</evidence>
<dbReference type="EMBL" id="OIVN01001366">
    <property type="protein sequence ID" value="SPC93138.1"/>
    <property type="molecule type" value="Genomic_DNA"/>
</dbReference>
<dbReference type="PANTHER" id="PTHR44835:SF1">
    <property type="entry name" value="PROTEIN O-GLCNAC TRANSFERASE"/>
    <property type="match status" value="1"/>
</dbReference>
<feature type="domain" description="O-GlcNAc transferase C-terminal" evidence="7">
    <location>
        <begin position="338"/>
        <end position="515"/>
    </location>
</feature>
<accession>A0A2N9G0Q8</accession>
<evidence type="ECO:0000256" key="5">
    <source>
        <dbReference type="ARBA" id="ARBA00022803"/>
    </source>
</evidence>
<comment type="pathway">
    <text evidence="1">Protein modification; protein glycosylation.</text>
</comment>
<dbReference type="Pfam" id="PF13844">
    <property type="entry name" value="Glyco_transf_41"/>
    <property type="match status" value="1"/>
</dbReference>
<protein>
    <recommendedName>
        <fullName evidence="7">O-GlcNAc transferase C-terminal domain-containing protein</fullName>
    </recommendedName>
</protein>
<dbReference type="PANTHER" id="PTHR44835">
    <property type="entry name" value="UDP-N-ACETYLGLUCOSAMINE--PEPTIDE N-ACETYLGLUCOSAMINYLTRANSFERASE SPINDLY-RELATED"/>
    <property type="match status" value="1"/>
</dbReference>
<dbReference type="InterPro" id="IPR051939">
    <property type="entry name" value="Glycosyltr_41/O-GlcNAc_trsf"/>
</dbReference>
<evidence type="ECO:0000256" key="2">
    <source>
        <dbReference type="ARBA" id="ARBA00022676"/>
    </source>
</evidence>
<sequence>MGRLTSGETCVRGIGETPKVQGHVRSSLVGGGGDHAETICGGGVGDENGSGVCMGFCGFLVECGVVFCVRLKIGVGEADGLGVVVGFCGGDEVSWWMGICVKSGGFCEEDGKIVDLDPKACCGKIQIMGEGSWDPKFKNKDLFEQVCLVRGFPYFIDFFVSFSALPSVPLCGGWKRAWVCADLDLGVVVWWLMVGSYGCSWMNKWFFLIVIFDFGGFGGVVYLSDTAYPDLILINVGDSGGVVVIAGFWMVEWVIGPPAGSSPAPASKPPFRHFRLSASSLSLRDNWLPTIDYRITDSLADPPDTKQRHVEELVRLPECFLCYTPSPEAGPISPTPALSNGFITFGSFNNLAKITPKVLQVWAKILCAVPNSRLVVKCKPFCCDSVRERFLSTLEQLGLEPLRVDLLPLILLNHDHMQAYSLMDISLDTFPYAGTTTTCESLYMGVPCVTMAGSVHAHNVGVSLLSKVGLGRLVAKDEDEYVQLALQLASDVTALSDLRASLRDLMSKSPVYDGANFI</sequence>
<evidence type="ECO:0000256" key="3">
    <source>
        <dbReference type="ARBA" id="ARBA00022679"/>
    </source>
</evidence>
<name>A0A2N9G0Q8_FAGSY</name>
<evidence type="ECO:0000313" key="8">
    <source>
        <dbReference type="EMBL" id="SPC93138.1"/>
    </source>
</evidence>
<reference evidence="8" key="1">
    <citation type="submission" date="2018-02" db="EMBL/GenBank/DDBJ databases">
        <authorList>
            <person name="Cohen D.B."/>
            <person name="Kent A.D."/>
        </authorList>
    </citation>
    <scope>NUCLEOTIDE SEQUENCE</scope>
</reference>
<keyword evidence="5" id="KW-0802">TPR repeat</keyword>
<keyword evidence="4" id="KW-0677">Repeat</keyword>
<dbReference type="InterPro" id="IPR011990">
    <property type="entry name" value="TPR-like_helical_dom_sf"/>
</dbReference>
<keyword evidence="2" id="KW-0328">Glycosyltransferase</keyword>
<evidence type="ECO:0000256" key="4">
    <source>
        <dbReference type="ARBA" id="ARBA00022737"/>
    </source>
</evidence>